<name>A0A2N7QGQ8_9BACT</name>
<evidence type="ECO:0000313" key="2">
    <source>
        <dbReference type="Proteomes" id="UP000235619"/>
    </source>
</evidence>
<gene>
    <name evidence="1" type="ORF">C0169_00325</name>
</gene>
<accession>A0A2N7QGQ8</accession>
<evidence type="ECO:0000313" key="1">
    <source>
        <dbReference type="EMBL" id="PMP98164.1"/>
    </source>
</evidence>
<sequence>MVEEKTVKRRKQVKKYMTKCRIEAHLRKAKMLLLEKHTAPIHKELATAEKYLDYFKHHTEYNPDIDHLYILSVEREIADIRAKA</sequence>
<comment type="caution">
    <text evidence="1">The sequence shown here is derived from an EMBL/GenBank/DDBJ whole genome shotgun (WGS) entry which is preliminary data.</text>
</comment>
<dbReference type="EMBL" id="PNJD01000017">
    <property type="protein sequence ID" value="PMP98164.1"/>
    <property type="molecule type" value="Genomic_DNA"/>
</dbReference>
<dbReference type="Proteomes" id="UP000235619">
    <property type="component" value="Unassembled WGS sequence"/>
</dbReference>
<protein>
    <submittedName>
        <fullName evidence="1">Uncharacterized protein</fullName>
    </submittedName>
</protein>
<dbReference type="AlphaFoldDB" id="A0A2N7QGQ8"/>
<reference evidence="1 2" key="1">
    <citation type="submission" date="2018-01" db="EMBL/GenBank/DDBJ databases">
        <title>Metagenomic assembled genomes from two thermal pools in the Uzon Caldera, Kamchatka, Russia.</title>
        <authorList>
            <person name="Wilkins L."/>
            <person name="Ettinger C."/>
        </authorList>
    </citation>
    <scope>NUCLEOTIDE SEQUENCE [LARGE SCALE GENOMIC DNA]</scope>
    <source>
        <strain evidence="1">ARK-04</strain>
    </source>
</reference>
<proteinExistence type="predicted"/>
<organism evidence="1 2">
    <name type="scientific">Thermodesulfobacterium geofontis</name>
    <dbReference type="NCBI Taxonomy" id="1295609"/>
    <lineage>
        <taxon>Bacteria</taxon>
        <taxon>Pseudomonadati</taxon>
        <taxon>Thermodesulfobacteriota</taxon>
        <taxon>Thermodesulfobacteria</taxon>
        <taxon>Thermodesulfobacteriales</taxon>
        <taxon>Thermodesulfobacteriaceae</taxon>
        <taxon>Thermodesulfobacterium</taxon>
    </lineage>
</organism>